<keyword evidence="3" id="KW-1185">Reference proteome</keyword>
<evidence type="ECO:0000313" key="3">
    <source>
        <dbReference type="Proteomes" id="UP001634007"/>
    </source>
</evidence>
<evidence type="ECO:0000256" key="1">
    <source>
        <dbReference type="SAM" id="SignalP"/>
    </source>
</evidence>
<organism evidence="2 3">
    <name type="scientific">Eucalyptus globulus</name>
    <name type="common">Tasmanian blue gum</name>
    <dbReference type="NCBI Taxonomy" id="34317"/>
    <lineage>
        <taxon>Eukaryota</taxon>
        <taxon>Viridiplantae</taxon>
        <taxon>Streptophyta</taxon>
        <taxon>Embryophyta</taxon>
        <taxon>Tracheophyta</taxon>
        <taxon>Spermatophyta</taxon>
        <taxon>Magnoliopsida</taxon>
        <taxon>eudicotyledons</taxon>
        <taxon>Gunneridae</taxon>
        <taxon>Pentapetalae</taxon>
        <taxon>rosids</taxon>
        <taxon>malvids</taxon>
        <taxon>Myrtales</taxon>
        <taxon>Myrtaceae</taxon>
        <taxon>Myrtoideae</taxon>
        <taxon>Eucalypteae</taxon>
        <taxon>Eucalyptus</taxon>
    </lineage>
</organism>
<dbReference type="EMBL" id="JBJKBG010000008">
    <property type="protein sequence ID" value="KAL3728845.1"/>
    <property type="molecule type" value="Genomic_DNA"/>
</dbReference>
<feature type="chain" id="PRO_5044857197" evidence="1">
    <location>
        <begin position="23"/>
        <end position="59"/>
    </location>
</feature>
<accession>A0ABD3JMQ5</accession>
<protein>
    <submittedName>
        <fullName evidence="2">Uncharacterized protein</fullName>
    </submittedName>
</protein>
<evidence type="ECO:0000313" key="2">
    <source>
        <dbReference type="EMBL" id="KAL3728845.1"/>
    </source>
</evidence>
<dbReference type="AlphaFoldDB" id="A0ABD3JMQ5"/>
<feature type="signal peptide" evidence="1">
    <location>
        <begin position="1"/>
        <end position="22"/>
    </location>
</feature>
<name>A0ABD3JMQ5_EUCGL</name>
<gene>
    <name evidence="2" type="ORF">ACJRO7_033432</name>
</gene>
<sequence length="59" mass="6669">MKRLRRIAKLFIFWVLQSDGGGDCEIHSRSVGKAVRKTLEKVKGSMSDEDEGEESKSEL</sequence>
<comment type="caution">
    <text evidence="2">The sequence shown here is derived from an EMBL/GenBank/DDBJ whole genome shotgun (WGS) entry which is preliminary data.</text>
</comment>
<dbReference type="Proteomes" id="UP001634007">
    <property type="component" value="Unassembled WGS sequence"/>
</dbReference>
<proteinExistence type="predicted"/>
<reference evidence="2 3" key="1">
    <citation type="submission" date="2024-11" db="EMBL/GenBank/DDBJ databases">
        <title>Chromosome-level genome assembly of Eucalyptus globulus Labill. provides insights into its genome evolution.</title>
        <authorList>
            <person name="Li X."/>
        </authorList>
    </citation>
    <scope>NUCLEOTIDE SEQUENCE [LARGE SCALE GENOMIC DNA]</scope>
    <source>
        <strain evidence="2">CL2024</strain>
        <tissue evidence="2">Fresh tender leaves</tissue>
    </source>
</reference>
<keyword evidence="1" id="KW-0732">Signal</keyword>